<dbReference type="EMBL" id="CP014167">
    <property type="protein sequence ID" value="ANS76817.1"/>
    <property type="molecule type" value="Genomic_DNA"/>
</dbReference>
<organism evidence="2 3">
    <name type="scientific">Paenibacillus yonginensis</name>
    <dbReference type="NCBI Taxonomy" id="1462996"/>
    <lineage>
        <taxon>Bacteria</taxon>
        <taxon>Bacillati</taxon>
        <taxon>Bacillota</taxon>
        <taxon>Bacilli</taxon>
        <taxon>Bacillales</taxon>
        <taxon>Paenibacillaceae</taxon>
        <taxon>Paenibacillus</taxon>
    </lineage>
</organism>
<proteinExistence type="predicted"/>
<dbReference type="RefSeq" id="WP_068699829.1">
    <property type="nucleotide sequence ID" value="NZ_CP014167.1"/>
</dbReference>
<protein>
    <recommendedName>
        <fullName evidence="1">Glycosyl transferase family 1 domain-containing protein</fullName>
    </recommendedName>
</protein>
<dbReference type="OrthoDB" id="9804196at2"/>
<dbReference type="InterPro" id="IPR001296">
    <property type="entry name" value="Glyco_trans_1"/>
</dbReference>
<dbReference type="Gene3D" id="3.40.50.2000">
    <property type="entry name" value="Glycogen Phosphorylase B"/>
    <property type="match status" value="1"/>
</dbReference>
<name>A0A1B1N5Y9_9BACL</name>
<dbReference type="GO" id="GO:0016757">
    <property type="term" value="F:glycosyltransferase activity"/>
    <property type="evidence" value="ECO:0007669"/>
    <property type="project" value="InterPro"/>
</dbReference>
<dbReference type="STRING" id="1462996.AWM70_21355"/>
<reference evidence="2 3" key="1">
    <citation type="submission" date="2016-01" db="EMBL/GenBank/DDBJ databases">
        <title>Complete Genome Sequence of Paenibacillus yonginensis DCY84, a novel Plant Growth-Promoting Bacteria with Elicitation of Induced Systemic Resistance.</title>
        <authorList>
            <person name="Kim Y.J."/>
            <person name="Yang D.C."/>
            <person name="Sukweenadhi J."/>
        </authorList>
    </citation>
    <scope>NUCLEOTIDE SEQUENCE [LARGE SCALE GENOMIC DNA]</scope>
    <source>
        <strain evidence="2 3">DCY84</strain>
    </source>
</reference>
<dbReference type="CDD" id="cd03801">
    <property type="entry name" value="GT4_PimA-like"/>
    <property type="match status" value="1"/>
</dbReference>
<dbReference type="PANTHER" id="PTHR12526">
    <property type="entry name" value="GLYCOSYLTRANSFERASE"/>
    <property type="match status" value="1"/>
</dbReference>
<accession>A0A1B1N5Y9</accession>
<dbReference type="Pfam" id="PF00534">
    <property type="entry name" value="Glycos_transf_1"/>
    <property type="match status" value="1"/>
</dbReference>
<sequence>MKILLVADYPGWAFDHIAKDLSALRLNGIQFEIDYYSNVTAAHTAKYDLIYPMAVSIAQRLHQAGIPLEKMATGISSLVPYESYLASGRFPGELLRFIRSMRGVNTYSEEIIRLFKPYLPVRRTRVGIDTALFKPAASRKNNSFRVGWVGRIDLPSRRELKGYDLVRSALQGLKVELDIRTYKEQYVPREQMIGYYQRLDCLICSSRTESIPFPVLEAASCGVPIISTQVGIVPELIRNKVNGIIIPRTANAIRKEVMKLMSYPSECEKLGRNVRNTVVHQWSWDVCKREWEAFFKSLL</sequence>
<dbReference type="KEGG" id="pyg:AWM70_21355"/>
<keyword evidence="3" id="KW-1185">Reference proteome</keyword>
<dbReference type="SUPFAM" id="SSF53756">
    <property type="entry name" value="UDP-Glycosyltransferase/glycogen phosphorylase"/>
    <property type="match status" value="1"/>
</dbReference>
<dbReference type="Proteomes" id="UP000092573">
    <property type="component" value="Chromosome"/>
</dbReference>
<evidence type="ECO:0000313" key="2">
    <source>
        <dbReference type="EMBL" id="ANS76817.1"/>
    </source>
</evidence>
<dbReference type="AlphaFoldDB" id="A0A1B1N5Y9"/>
<gene>
    <name evidence="2" type="ORF">AWM70_21355</name>
</gene>
<evidence type="ECO:0000259" key="1">
    <source>
        <dbReference type="Pfam" id="PF00534"/>
    </source>
</evidence>
<feature type="domain" description="Glycosyl transferase family 1" evidence="1">
    <location>
        <begin position="185"/>
        <end position="276"/>
    </location>
</feature>
<evidence type="ECO:0000313" key="3">
    <source>
        <dbReference type="Proteomes" id="UP000092573"/>
    </source>
</evidence>